<dbReference type="EMBL" id="OU466857">
    <property type="protein sequence ID" value="CAH2033487.1"/>
    <property type="molecule type" value="Genomic_DNA"/>
</dbReference>
<dbReference type="Proteomes" id="UP000836841">
    <property type="component" value="Chromosome 1"/>
</dbReference>
<sequence>MSPWTEILTNASMFVIIQALAFLIISTSSEIFSYKKKTKRTFGRKLSTTSIGISHLLALISDDVSQAEEEVEEDEASSI</sequence>
<reference evidence="2 3" key="1">
    <citation type="submission" date="2022-03" db="EMBL/GenBank/DDBJ databases">
        <authorList>
            <person name="Nunn A."/>
            <person name="Chopra R."/>
            <person name="Nunn A."/>
            <person name="Contreras Garrido A."/>
        </authorList>
    </citation>
    <scope>NUCLEOTIDE SEQUENCE [LARGE SCALE GENOMIC DNA]</scope>
</reference>
<dbReference type="PANTHER" id="PTHR34268">
    <property type="entry name" value="OS01G0321850 PROTEIN"/>
    <property type="match status" value="1"/>
</dbReference>
<keyword evidence="1" id="KW-0812">Transmembrane</keyword>
<dbReference type="PANTHER" id="PTHR34268:SF19">
    <property type="entry name" value="TRANSMEMBRANE PROTEIN"/>
    <property type="match status" value="1"/>
</dbReference>
<dbReference type="AlphaFoldDB" id="A0AAU9R4E7"/>
<keyword evidence="3" id="KW-1185">Reference proteome</keyword>
<feature type="transmembrane region" description="Helical" evidence="1">
    <location>
        <begin position="12"/>
        <end position="34"/>
    </location>
</feature>
<organism evidence="2 3">
    <name type="scientific">Thlaspi arvense</name>
    <name type="common">Field penny-cress</name>
    <dbReference type="NCBI Taxonomy" id="13288"/>
    <lineage>
        <taxon>Eukaryota</taxon>
        <taxon>Viridiplantae</taxon>
        <taxon>Streptophyta</taxon>
        <taxon>Embryophyta</taxon>
        <taxon>Tracheophyta</taxon>
        <taxon>Spermatophyta</taxon>
        <taxon>Magnoliopsida</taxon>
        <taxon>eudicotyledons</taxon>
        <taxon>Gunneridae</taxon>
        <taxon>Pentapetalae</taxon>
        <taxon>rosids</taxon>
        <taxon>malvids</taxon>
        <taxon>Brassicales</taxon>
        <taxon>Brassicaceae</taxon>
        <taxon>Thlaspideae</taxon>
        <taxon>Thlaspi</taxon>
    </lineage>
</organism>
<keyword evidence="1" id="KW-0472">Membrane</keyword>
<name>A0AAU9R4E7_THLAR</name>
<evidence type="ECO:0000313" key="2">
    <source>
        <dbReference type="EMBL" id="CAH2033487.1"/>
    </source>
</evidence>
<protein>
    <submittedName>
        <fullName evidence="2">Uncharacterized protein</fullName>
    </submittedName>
</protein>
<keyword evidence="1" id="KW-1133">Transmembrane helix</keyword>
<accession>A0AAU9R4E7</accession>
<evidence type="ECO:0000256" key="1">
    <source>
        <dbReference type="SAM" id="Phobius"/>
    </source>
</evidence>
<proteinExistence type="predicted"/>
<gene>
    <name evidence="2" type="ORF">TAV2_LOCUS2881</name>
</gene>
<evidence type="ECO:0000313" key="3">
    <source>
        <dbReference type="Proteomes" id="UP000836841"/>
    </source>
</evidence>